<dbReference type="RefSeq" id="WP_012298714.1">
    <property type="nucleotide sequence ID" value="NC_010407.1"/>
</dbReference>
<dbReference type="Proteomes" id="UP000001318">
    <property type="component" value="Chromosome"/>
</dbReference>
<dbReference type="HOGENOM" id="CLU_083334_0_0_11"/>
<keyword evidence="2" id="KW-0378">Hydrolase</keyword>
<name>B0RI17_CLASE</name>
<sequence>MTAERPPEPPRGAHRDSGDVWVESPEGQRFWGAFGAAGLLVHDPDRGVLLQHRVAWSHHGGTWGLPGGARHAGESAIDGAAREAAEEAGVPPAGIRPVLATVLDLGFWSYTTVTARVLRPFEPRVADAESIELSWVPVDEVDARELHPGFGRAWPMLRGELAREVTLVVDTANLLGSRPDGWWHDRAGSTTRLLVELDGLARDGLPAADLGLPGDVRWPEVVAVVEGHARDAALPSPAQDAAPPVLRAPGISVVAAPTDGDGEILTVVAAARDAGRDVVVVTADRGLVARVEELGARATGPGRIRALLDARADRDAALGVLGHDVGDTRAAGVSPWLEWIRSVL</sequence>
<evidence type="ECO:0000313" key="3">
    <source>
        <dbReference type="EMBL" id="CAQ01444.1"/>
    </source>
</evidence>
<dbReference type="PROSITE" id="PS51462">
    <property type="entry name" value="NUDIX"/>
    <property type="match status" value="1"/>
</dbReference>
<dbReference type="SUPFAM" id="SSF55811">
    <property type="entry name" value="Nudix"/>
    <property type="match status" value="1"/>
</dbReference>
<dbReference type="GO" id="GO:0016787">
    <property type="term" value="F:hydrolase activity"/>
    <property type="evidence" value="ECO:0007669"/>
    <property type="project" value="UniProtKB-KW"/>
</dbReference>
<dbReference type="Pfam" id="PF00293">
    <property type="entry name" value="NUDIX"/>
    <property type="match status" value="1"/>
</dbReference>
<dbReference type="AlphaFoldDB" id="B0RI17"/>
<evidence type="ECO:0000256" key="2">
    <source>
        <dbReference type="ARBA" id="ARBA00022801"/>
    </source>
</evidence>
<dbReference type="PANTHER" id="PTHR43046:SF2">
    <property type="entry name" value="8-OXO-DGTP DIPHOSPHATASE-RELATED"/>
    <property type="match status" value="1"/>
</dbReference>
<dbReference type="PROSITE" id="PS00893">
    <property type="entry name" value="NUDIX_BOX"/>
    <property type="match status" value="1"/>
</dbReference>
<evidence type="ECO:0000256" key="1">
    <source>
        <dbReference type="ARBA" id="ARBA00001946"/>
    </source>
</evidence>
<comment type="cofactor">
    <cofactor evidence="1">
        <name>Mg(2+)</name>
        <dbReference type="ChEBI" id="CHEBI:18420"/>
    </cofactor>
</comment>
<dbReference type="EMBL" id="AM849034">
    <property type="protein sequence ID" value="CAQ01444.1"/>
    <property type="molecule type" value="Genomic_DNA"/>
</dbReference>
<dbReference type="GeneID" id="29470268"/>
<dbReference type="eggNOG" id="COG0494">
    <property type="taxonomic scope" value="Bacteria"/>
</dbReference>
<protein>
    <submittedName>
        <fullName evidence="3">Uncharacterized protein</fullName>
    </submittedName>
</protein>
<organism evidence="3 4">
    <name type="scientific">Clavibacter sepedonicus</name>
    <name type="common">Clavibacter michiganensis subsp. sepedonicus</name>
    <dbReference type="NCBI Taxonomy" id="31964"/>
    <lineage>
        <taxon>Bacteria</taxon>
        <taxon>Bacillati</taxon>
        <taxon>Actinomycetota</taxon>
        <taxon>Actinomycetes</taxon>
        <taxon>Micrococcales</taxon>
        <taxon>Microbacteriaceae</taxon>
        <taxon>Clavibacter</taxon>
    </lineage>
</organism>
<evidence type="ECO:0000313" key="4">
    <source>
        <dbReference type="Proteomes" id="UP000001318"/>
    </source>
</evidence>
<keyword evidence="4" id="KW-1185">Reference proteome</keyword>
<dbReference type="InterPro" id="IPR000086">
    <property type="entry name" value="NUDIX_hydrolase_dom"/>
</dbReference>
<dbReference type="InterPro" id="IPR020084">
    <property type="entry name" value="NUDIX_hydrolase_CS"/>
</dbReference>
<dbReference type="InterPro" id="IPR015797">
    <property type="entry name" value="NUDIX_hydrolase-like_dom_sf"/>
</dbReference>
<dbReference type="KEGG" id="cms:CMS1332"/>
<gene>
    <name evidence="3" type="ordered locus">CMS1332</name>
</gene>
<accession>B0RI17</accession>
<dbReference type="STRING" id="31964.CMS1332"/>
<proteinExistence type="predicted"/>
<reference evidence="3 4" key="1">
    <citation type="journal article" date="2008" name="J. Bacteriol.">
        <title>Genome of the actinomycete plant pathogen Clavibacter michiganensis subsp. sepedonicus suggests recent niche adaptation.</title>
        <authorList>
            <person name="Bentley S.D."/>
            <person name="Corton C."/>
            <person name="Brown S.E."/>
            <person name="Barron A."/>
            <person name="Clark L."/>
            <person name="Doggett J."/>
            <person name="Harris B."/>
            <person name="Ormond D."/>
            <person name="Quail M.A."/>
            <person name="May G."/>
            <person name="Francis D."/>
            <person name="Knudson D."/>
            <person name="Parkhill J."/>
            <person name="Ishimaru C.A."/>
        </authorList>
    </citation>
    <scope>NUCLEOTIDE SEQUENCE [LARGE SCALE GENOMIC DNA]</scope>
    <source>
        <strain evidence="4">ATCC 33113 / DSM 20744 / JCM 9667 / LMG 2889 / ICMP 2535 / C-1</strain>
    </source>
</reference>
<dbReference type="Gene3D" id="3.90.79.10">
    <property type="entry name" value="Nucleoside Triphosphate Pyrophosphohydrolase"/>
    <property type="match status" value="1"/>
</dbReference>
<dbReference type="PANTHER" id="PTHR43046">
    <property type="entry name" value="GDP-MANNOSE MANNOSYL HYDROLASE"/>
    <property type="match status" value="1"/>
</dbReference>